<comment type="caution">
    <text evidence="1">The sequence shown here is derived from an EMBL/GenBank/DDBJ whole genome shotgun (WGS) entry which is preliminary data.</text>
</comment>
<dbReference type="EMBL" id="LGTC01000001">
    <property type="protein sequence ID" value="KNY25810.1"/>
    <property type="molecule type" value="Genomic_DNA"/>
</dbReference>
<dbReference type="CDD" id="cd24049">
    <property type="entry name" value="ASKHA_NBD_PilM"/>
    <property type="match status" value="1"/>
</dbReference>
<dbReference type="Pfam" id="PF11104">
    <property type="entry name" value="PilM_2"/>
    <property type="match status" value="1"/>
</dbReference>
<dbReference type="InterPro" id="IPR005883">
    <property type="entry name" value="PilM"/>
</dbReference>
<dbReference type="OrthoDB" id="1793583at2"/>
<dbReference type="eggNOG" id="COG4972">
    <property type="taxonomic scope" value="Bacteria"/>
</dbReference>
<dbReference type="InterPro" id="IPR043129">
    <property type="entry name" value="ATPase_NBD"/>
</dbReference>
<keyword evidence="2" id="KW-1185">Reference proteome</keyword>
<protein>
    <submittedName>
        <fullName evidence="1">Type IV pilus assembly protein PilM</fullName>
    </submittedName>
</protein>
<proteinExistence type="predicted"/>
<dbReference type="Gene3D" id="3.30.420.40">
    <property type="match status" value="2"/>
</dbReference>
<dbReference type="STRING" id="398512.Bccel_1070"/>
<evidence type="ECO:0000313" key="1">
    <source>
        <dbReference type="EMBL" id="KNY25810.1"/>
    </source>
</evidence>
<accession>A0A0L6JJ99</accession>
<dbReference type="PIRSF" id="PIRSF019169">
    <property type="entry name" value="PilM"/>
    <property type="match status" value="1"/>
</dbReference>
<dbReference type="PANTHER" id="PTHR32432">
    <property type="entry name" value="CELL DIVISION PROTEIN FTSA-RELATED"/>
    <property type="match status" value="1"/>
</dbReference>
<dbReference type="SUPFAM" id="SSF53067">
    <property type="entry name" value="Actin-like ATPase domain"/>
    <property type="match status" value="1"/>
</dbReference>
<dbReference type="PANTHER" id="PTHR32432:SF3">
    <property type="entry name" value="ETHANOLAMINE UTILIZATION PROTEIN EUTJ"/>
    <property type="match status" value="1"/>
</dbReference>
<dbReference type="Proteomes" id="UP000036923">
    <property type="component" value="Unassembled WGS sequence"/>
</dbReference>
<dbReference type="Gene3D" id="3.30.1490.300">
    <property type="match status" value="1"/>
</dbReference>
<reference evidence="2" key="1">
    <citation type="submission" date="2015-07" db="EMBL/GenBank/DDBJ databases">
        <title>Near-Complete Genome Sequence of the Cellulolytic Bacterium Bacteroides (Pseudobacteroides) cellulosolvens ATCC 35603.</title>
        <authorList>
            <person name="Dassa B."/>
            <person name="Utturkar S.M."/>
            <person name="Klingeman D.M."/>
            <person name="Hurt R.A."/>
            <person name="Keller M."/>
            <person name="Xu J."/>
            <person name="Reddy Y.H.K."/>
            <person name="Borovok I."/>
            <person name="Grinberg I.R."/>
            <person name="Lamed R."/>
            <person name="Zhivin O."/>
            <person name="Bayer E.A."/>
            <person name="Brown S.D."/>
        </authorList>
    </citation>
    <scope>NUCLEOTIDE SEQUENCE [LARGE SCALE GENOMIC DNA]</scope>
    <source>
        <strain evidence="2">DSM 2933</strain>
    </source>
</reference>
<name>A0A0L6JJ99_9FIRM</name>
<sequence>MFIDLFKDELLCLDIRDRVFRFILAKYNKRVQNIDVLKYGTFIIPEDCVDQGVICENETTLQAITNFILKEKIKTKNVYMNISSPPIVLRIVKLPHMQEKDLSIFLQEEISQFIPVDSNSSIIDYKVLDRFEEDGKKQMNVMLIAAPKQMIRRYVDLLKKTGLNPAVVDLYPNCIARVFSKIQNKNIAVLDVNSNALDFIILKNNNLFMHSNIYLESSPDFLSLIDRKAENIVYEDKNFERALGEITNYVKTYLNFFSSRHFGASVDRLYIIGELALIKDIDAYIGSFLQIEVKSGLSDIVKVELSKGLKNTGDTQESTKIALYACGLGLAMRGD</sequence>
<dbReference type="RefSeq" id="WP_036940478.1">
    <property type="nucleotide sequence ID" value="NZ_JQKC01000013.1"/>
</dbReference>
<organism evidence="1 2">
    <name type="scientific">Pseudobacteroides cellulosolvens ATCC 35603 = DSM 2933</name>
    <dbReference type="NCBI Taxonomy" id="398512"/>
    <lineage>
        <taxon>Bacteria</taxon>
        <taxon>Bacillati</taxon>
        <taxon>Bacillota</taxon>
        <taxon>Clostridia</taxon>
        <taxon>Eubacteriales</taxon>
        <taxon>Oscillospiraceae</taxon>
        <taxon>Pseudobacteroides</taxon>
    </lineage>
</organism>
<dbReference type="InterPro" id="IPR050696">
    <property type="entry name" value="FtsA/MreB"/>
</dbReference>
<gene>
    <name evidence="1" type="ORF">Bccel_1070</name>
</gene>
<evidence type="ECO:0000313" key="2">
    <source>
        <dbReference type="Proteomes" id="UP000036923"/>
    </source>
</evidence>
<dbReference type="AlphaFoldDB" id="A0A0L6JJ99"/>